<evidence type="ECO:0000256" key="1">
    <source>
        <dbReference type="ARBA" id="ARBA00004123"/>
    </source>
</evidence>
<keyword evidence="3" id="KW-0547">Nucleotide-binding</keyword>
<feature type="compositionally biased region" description="Basic and acidic residues" evidence="10">
    <location>
        <begin position="611"/>
        <end position="622"/>
    </location>
</feature>
<feature type="region of interest" description="Disordered" evidence="10">
    <location>
        <begin position="450"/>
        <end position="535"/>
    </location>
</feature>
<keyword evidence="14" id="KW-1185">Reference proteome</keyword>
<evidence type="ECO:0000313" key="14">
    <source>
        <dbReference type="Proteomes" id="UP000033188"/>
    </source>
</evidence>
<dbReference type="Gene3D" id="3.40.50.300">
    <property type="entry name" value="P-loop containing nucleotide triphosphate hydrolases"/>
    <property type="match status" value="1"/>
</dbReference>
<comment type="subcellular location">
    <subcellularLocation>
        <location evidence="1">Nucleus</location>
    </subcellularLocation>
</comment>
<dbReference type="InterPro" id="IPR049730">
    <property type="entry name" value="SNF2/RAD54-like_C"/>
</dbReference>
<keyword evidence="5" id="KW-0347">Helicase</keyword>
<dbReference type="InterPro" id="IPR001650">
    <property type="entry name" value="Helicase_C-like"/>
</dbReference>
<keyword evidence="6" id="KW-0067">ATP-binding</keyword>
<proteinExistence type="inferred from homology"/>
<feature type="domain" description="Helicase C-terminal" evidence="12">
    <location>
        <begin position="1565"/>
        <end position="1715"/>
    </location>
</feature>
<protein>
    <submittedName>
        <fullName evidence="13">Snf2-related chromatin remodeling factor SRCAP, putative</fullName>
    </submittedName>
</protein>
<dbReference type="Proteomes" id="UP000033188">
    <property type="component" value="Chromosome 1"/>
</dbReference>
<keyword evidence="7" id="KW-0156">Chromatin regulator</keyword>
<dbReference type="Pfam" id="PF00176">
    <property type="entry name" value="SNF2-rel_dom"/>
    <property type="match status" value="1"/>
</dbReference>
<evidence type="ECO:0000256" key="7">
    <source>
        <dbReference type="ARBA" id="ARBA00022853"/>
    </source>
</evidence>
<dbReference type="OMA" id="ELYDNNH"/>
<evidence type="ECO:0000256" key="8">
    <source>
        <dbReference type="ARBA" id="ARBA00023125"/>
    </source>
</evidence>
<keyword evidence="9" id="KW-0539">Nucleus</keyword>
<feature type="compositionally biased region" description="Basic and acidic residues" evidence="10">
    <location>
        <begin position="721"/>
        <end position="744"/>
    </location>
</feature>
<dbReference type="InterPro" id="IPR014001">
    <property type="entry name" value="Helicase_ATP-bd"/>
</dbReference>
<dbReference type="InterPro" id="IPR038718">
    <property type="entry name" value="SNF2-like_sf"/>
</dbReference>
<evidence type="ECO:0000256" key="9">
    <source>
        <dbReference type="ARBA" id="ARBA00023242"/>
    </source>
</evidence>
<dbReference type="InterPro" id="IPR000330">
    <property type="entry name" value="SNF2_N"/>
</dbReference>
<feature type="region of interest" description="Disordered" evidence="10">
    <location>
        <begin position="212"/>
        <end position="231"/>
    </location>
</feature>
<dbReference type="GO" id="GO:0042393">
    <property type="term" value="F:histone binding"/>
    <property type="evidence" value="ECO:0007669"/>
    <property type="project" value="TreeGrafter"/>
</dbReference>
<evidence type="ECO:0000256" key="4">
    <source>
        <dbReference type="ARBA" id="ARBA00022801"/>
    </source>
</evidence>
<evidence type="ECO:0000256" key="2">
    <source>
        <dbReference type="ARBA" id="ARBA00009220"/>
    </source>
</evidence>
<feature type="region of interest" description="Disordered" evidence="10">
    <location>
        <begin position="552"/>
        <end position="824"/>
    </location>
</feature>
<dbReference type="Pfam" id="PF00271">
    <property type="entry name" value="Helicase_C"/>
    <property type="match status" value="1"/>
</dbReference>
<name>A0A061D3R2_BABBI</name>
<keyword evidence="4" id="KW-0378">Hydrolase</keyword>
<feature type="compositionally biased region" description="Basic and acidic residues" evidence="10">
    <location>
        <begin position="579"/>
        <end position="603"/>
    </location>
</feature>
<dbReference type="STRING" id="5866.A0A061D3R2"/>
<feature type="region of interest" description="Disordered" evidence="10">
    <location>
        <begin position="130"/>
        <end position="201"/>
    </location>
</feature>
<evidence type="ECO:0000256" key="5">
    <source>
        <dbReference type="ARBA" id="ARBA00022806"/>
    </source>
</evidence>
<evidence type="ECO:0000256" key="6">
    <source>
        <dbReference type="ARBA" id="ARBA00022840"/>
    </source>
</evidence>
<dbReference type="SUPFAM" id="SSF52540">
    <property type="entry name" value="P-loop containing nucleoside triphosphate hydrolases"/>
    <property type="match status" value="2"/>
</dbReference>
<dbReference type="KEGG" id="bbig:BBBOND_0110050"/>
<evidence type="ECO:0000259" key="12">
    <source>
        <dbReference type="PROSITE" id="PS51194"/>
    </source>
</evidence>
<dbReference type="PROSITE" id="PS51192">
    <property type="entry name" value="HELICASE_ATP_BIND_1"/>
    <property type="match status" value="1"/>
</dbReference>
<dbReference type="GeneID" id="24563248"/>
<dbReference type="FunFam" id="3.40.50.10810:FF:000005">
    <property type="entry name" value="Photoperiod-independent early flowering 1"/>
    <property type="match status" value="1"/>
</dbReference>
<feature type="compositionally biased region" description="Basic and acidic residues" evidence="10">
    <location>
        <begin position="450"/>
        <end position="471"/>
    </location>
</feature>
<gene>
    <name evidence="13" type="ORF">BBBOND_0110050</name>
</gene>
<dbReference type="PROSITE" id="PS51194">
    <property type="entry name" value="HELICASE_CTER"/>
    <property type="match status" value="1"/>
</dbReference>
<feature type="compositionally biased region" description="Basic and acidic residues" evidence="10">
    <location>
        <begin position="680"/>
        <end position="699"/>
    </location>
</feature>
<accession>A0A061D3R2</accession>
<dbReference type="InterPro" id="IPR027417">
    <property type="entry name" value="P-loop_NTPase"/>
</dbReference>
<feature type="compositionally biased region" description="Acidic residues" evidence="10">
    <location>
        <begin position="770"/>
        <end position="780"/>
    </location>
</feature>
<dbReference type="GO" id="GO:0004386">
    <property type="term" value="F:helicase activity"/>
    <property type="evidence" value="ECO:0007669"/>
    <property type="project" value="UniProtKB-KW"/>
</dbReference>
<dbReference type="EMBL" id="LK391707">
    <property type="protein sequence ID" value="CDR94707.1"/>
    <property type="molecule type" value="Genomic_DNA"/>
</dbReference>
<dbReference type="VEuPathDB" id="PiroplasmaDB:BBBOND_0110050"/>
<keyword evidence="8" id="KW-0238">DNA-binding</keyword>
<evidence type="ECO:0000259" key="11">
    <source>
        <dbReference type="PROSITE" id="PS51192"/>
    </source>
</evidence>
<comment type="similarity">
    <text evidence="2">Belongs to the SNF2/RAD54 helicase family. SWR1 subfamily.</text>
</comment>
<dbReference type="SMART" id="SM00490">
    <property type="entry name" value="HELICc"/>
    <property type="match status" value="1"/>
</dbReference>
<dbReference type="Gene3D" id="3.40.50.10810">
    <property type="entry name" value="Tandem AAA-ATPase domain"/>
    <property type="match status" value="1"/>
</dbReference>
<evidence type="ECO:0000256" key="10">
    <source>
        <dbReference type="SAM" id="MobiDB-lite"/>
    </source>
</evidence>
<dbReference type="RefSeq" id="XP_012766893.1">
    <property type="nucleotide sequence ID" value="XM_012911439.1"/>
</dbReference>
<feature type="domain" description="Helicase ATP-binding" evidence="11">
    <location>
        <begin position="846"/>
        <end position="1011"/>
    </location>
</feature>
<dbReference type="CDD" id="cd18793">
    <property type="entry name" value="SF2_C_SNF"/>
    <property type="match status" value="1"/>
</dbReference>
<evidence type="ECO:0000256" key="3">
    <source>
        <dbReference type="ARBA" id="ARBA00022741"/>
    </source>
</evidence>
<sequence length="1877" mass="212024">MQNMGAQVVNYTSPGDINAAQLGDQSANAMVPRQSQLSQMTVPGVHGSQLVAPYAVSNVVHLPAAAVAAGHVVLMGYGAHPVPTYPLGVGEAYPQLAQFDSQNSTRRFGSTSIEGDAAYVNMPLGAQYPQPEAPLGIAPTMPNASKESTPRIASLPESPSAEAAVSSPNAASIAAQPQGDTNPLPPQHRDAPQEPTPDCASSELDHARHLRKVKVRRHASSESSDSLAPLPFPSGKAGAAKWWGIKVNIEEEFRRLLPHMPQNTDELIAMAKPHVDIELSFFTELGGIYKEFEDETAMITENLDTLRKQLNELHILMGRTVPSKLTEPIKIHDLSIWEPVLKEMNDFQDLVDYEHREKRRKFKAISAAAQKQASKFENRKMALELDEIKQRKQQCKTVANAIAIYWKKIERFAWERMKRDLQATLIEKKRMRLDKFVEDAIKLSITKNDKVRADGKMKRESHDIKRQHTDEVTDEPASSVKTADHGEPRTDYVKEEFVKVERRDAGSPSTASDTTRDDGATKGVADDEFVISEEMKRMERDDALLDMAMEKEEQLDEAAGSQTKELNALEDDLNLPIEEILRRYREEEEKFKEEHDISSHSEADDGTEMSSSEHSDNELRSEEENDGGDEMDVDDEDGSEDETDSEDEKGDKELVPPQSLAATRSKRHRPESFTATPDAAKGESREDTKSGSQEGGKDDMEAEFTLGDDRFKEQEDEDLHLDEAISDEHSDNETGKQERVKEISALEEDANLPIEELIARYRATGGYGESSDDMSVEETESQTASDSEGDDAKTVDGSKEDEFSGEAERDDSTAESSADDEDAVQVPSLIRATLRPYQIDGLRWLASLYRKGSNGILADEMGLGKTLQTIALLAHLACDHGNWGPHLIVVPTSVLLNWEMEFKKFCPGFMIVSYYGSPAERAKKRIGWNKEHAFNVCIASYATVVQDSYILKRKSWVYMVLDEAQNIKNFHSKRWQTLLTFNTEGRILLTGTPLQNSLQELWSLMHFILPDVFTSHSEFKEWFSDPLTESIEREQMNGEGNQQDLQTSHLVQKLHTVLRPYLLRRLKKDVEKQMPSKYEHVIKCYLSRRQRVLYDEFISSRSAVEALKNPNYRSMLFVLMQLRKICNHPDQLQSRPVETPYYDPAMMENVAFPMMFLLPELRRGARLYHHDVIDMRVHPSETLPIMVGARGHQDRVVLPPSFVRSFRGSKVQFQRVFRQNNNAYDGDVAQLPVVSRFPISKCLLSRKSGGRRKLTLSGFLVEHMLSGNPFEDIRRRHMRCSPTRRASVGREYDQTLGPSISITASSCAFSESDATSTNFGFHDRFQQVGNGIVAMALDSGRSVSTSSPANAVMQDIDPFVNIPTPPHHAGPMMHNMDYFLPTSDISDVSDFATESNYVVCTTDDATHDVDPTVMHEPKYFARQIDDSNVVVNKRELLEVNDSFLLNKFTIDRRPKPKAEFFQKIIAPTVDDVVERNWWMLSRFVCTTGKVVECNPRRVVMVGQGGVAWNCRQEATAQRIHSKLQRPSSFRYFKETKCSIEHARGLQKVLFPPRSLLHDDCGKFLVLGRLLKRLKSEGHRCLLYTQFSKMLDILENWINFMGFTYVRLDGSTKVDMRQRIVTKFNENEKIFLFISSTRAGGVGLTLTGADTVIFYDTDWNPAMDRQAMDRCHRIGQTREVNVYRLISEHTVEENIWRKQLQKRRLDDIVVDKGNFDSEHHNWFSNVDTLMTILKQQTAEGRENATDDDDIYGKKVLHESQAPEMDAAIGHHGPPPRVVNMLVEAEDEDDANALKNRSKEARSANKDFQDFSGDMISSMPALVAYSIQLLLNYLTPTLIAQRDEMKVKIKVESMDSAVEEDSESSASEVGYGYDSESSE</sequence>
<dbReference type="CDD" id="cd18003">
    <property type="entry name" value="DEXQc_SRCAP"/>
    <property type="match status" value="1"/>
</dbReference>
<dbReference type="GO" id="GO:0005524">
    <property type="term" value="F:ATP binding"/>
    <property type="evidence" value="ECO:0007669"/>
    <property type="project" value="UniProtKB-KW"/>
</dbReference>
<dbReference type="InterPro" id="IPR050520">
    <property type="entry name" value="INO80/SWR1_helicase"/>
</dbReference>
<dbReference type="Gene3D" id="1.20.120.850">
    <property type="entry name" value="SWI2/SNF2 ATPases, N-terminal domain"/>
    <property type="match status" value="1"/>
</dbReference>
<dbReference type="OrthoDB" id="448448at2759"/>
<feature type="compositionally biased region" description="Basic and acidic residues" evidence="10">
    <location>
        <begin position="482"/>
        <end position="505"/>
    </location>
</feature>
<feature type="compositionally biased region" description="Basic and acidic residues" evidence="10">
    <location>
        <begin position="790"/>
        <end position="812"/>
    </location>
</feature>
<dbReference type="SMART" id="SM00487">
    <property type="entry name" value="DEXDc"/>
    <property type="match status" value="1"/>
</dbReference>
<evidence type="ECO:0000313" key="13">
    <source>
        <dbReference type="EMBL" id="CDR94707.1"/>
    </source>
</evidence>
<feature type="region of interest" description="Disordered" evidence="10">
    <location>
        <begin position="1851"/>
        <end position="1877"/>
    </location>
</feature>
<dbReference type="PANTHER" id="PTHR45685:SF1">
    <property type="entry name" value="HELICASE SRCAP"/>
    <property type="match status" value="1"/>
</dbReference>
<dbReference type="GO" id="GO:0006338">
    <property type="term" value="P:chromatin remodeling"/>
    <property type="evidence" value="ECO:0007669"/>
    <property type="project" value="TreeGrafter"/>
</dbReference>
<feature type="compositionally biased region" description="Low complexity" evidence="10">
    <location>
        <begin position="153"/>
        <end position="172"/>
    </location>
</feature>
<organism evidence="13 14">
    <name type="scientific">Babesia bigemina</name>
    <dbReference type="NCBI Taxonomy" id="5866"/>
    <lineage>
        <taxon>Eukaryota</taxon>
        <taxon>Sar</taxon>
        <taxon>Alveolata</taxon>
        <taxon>Apicomplexa</taxon>
        <taxon>Aconoidasida</taxon>
        <taxon>Piroplasmida</taxon>
        <taxon>Babesiidae</taxon>
        <taxon>Babesia</taxon>
    </lineage>
</organism>
<dbReference type="GO" id="GO:0000812">
    <property type="term" value="C:Swr1 complex"/>
    <property type="evidence" value="ECO:0007669"/>
    <property type="project" value="TreeGrafter"/>
</dbReference>
<feature type="compositionally biased region" description="Acidic residues" evidence="10">
    <location>
        <begin position="623"/>
        <end position="648"/>
    </location>
</feature>
<reference evidence="14" key="1">
    <citation type="journal article" date="2014" name="Nucleic Acids Res.">
        <title>The evolutionary dynamics of variant antigen genes in Babesia reveal a history of genomic innovation underlying host-parasite interaction.</title>
        <authorList>
            <person name="Jackson A.P."/>
            <person name="Otto T.D."/>
            <person name="Darby A."/>
            <person name="Ramaprasad A."/>
            <person name="Xia D."/>
            <person name="Echaide I.E."/>
            <person name="Farber M."/>
            <person name="Gahlot S."/>
            <person name="Gamble J."/>
            <person name="Gupta D."/>
            <person name="Gupta Y."/>
            <person name="Jackson L."/>
            <person name="Malandrin L."/>
            <person name="Malas T.B."/>
            <person name="Moussa E."/>
            <person name="Nair M."/>
            <person name="Reid A.J."/>
            <person name="Sanders M."/>
            <person name="Sharma J."/>
            <person name="Tracey A."/>
            <person name="Quail M.A."/>
            <person name="Weir W."/>
            <person name="Wastling J.M."/>
            <person name="Hall N."/>
            <person name="Willadsen P."/>
            <person name="Lingelbach K."/>
            <person name="Shiels B."/>
            <person name="Tait A."/>
            <person name="Berriman M."/>
            <person name="Allred D.R."/>
            <person name="Pain A."/>
        </authorList>
    </citation>
    <scope>NUCLEOTIDE SEQUENCE [LARGE SCALE GENOMIC DNA]</scope>
    <source>
        <strain evidence="14">Bond</strain>
    </source>
</reference>
<dbReference type="GO" id="GO:0003677">
    <property type="term" value="F:DNA binding"/>
    <property type="evidence" value="ECO:0007669"/>
    <property type="project" value="UniProtKB-KW"/>
</dbReference>
<dbReference type="GO" id="GO:0016887">
    <property type="term" value="F:ATP hydrolysis activity"/>
    <property type="evidence" value="ECO:0007669"/>
    <property type="project" value="TreeGrafter"/>
</dbReference>
<dbReference type="PANTHER" id="PTHR45685">
    <property type="entry name" value="HELICASE SRCAP-RELATED"/>
    <property type="match status" value="1"/>
</dbReference>